<dbReference type="SUPFAM" id="SSF51338">
    <property type="entry name" value="Composite domain of metallo-dependent hydrolases"/>
    <property type="match status" value="1"/>
</dbReference>
<proteinExistence type="predicted"/>
<comment type="caution">
    <text evidence="2">The sequence shown here is derived from an EMBL/GenBank/DDBJ whole genome shotgun (WGS) entry which is preliminary data.</text>
</comment>
<dbReference type="InterPro" id="IPR013108">
    <property type="entry name" value="Amidohydro_3"/>
</dbReference>
<dbReference type="InterPro" id="IPR033932">
    <property type="entry name" value="YtcJ-like"/>
</dbReference>
<dbReference type="RefSeq" id="WP_111501299.1">
    <property type="nucleotide sequence ID" value="NZ_QKYN01000053.1"/>
</dbReference>
<dbReference type="Gene3D" id="2.30.40.10">
    <property type="entry name" value="Urease, subunit C, domain 1"/>
    <property type="match status" value="1"/>
</dbReference>
<gene>
    <name evidence="2" type="ORF">DN069_13750</name>
</gene>
<evidence type="ECO:0000313" key="3">
    <source>
        <dbReference type="Proteomes" id="UP000248889"/>
    </source>
</evidence>
<dbReference type="PANTHER" id="PTHR22642">
    <property type="entry name" value="IMIDAZOLONEPROPIONASE"/>
    <property type="match status" value="1"/>
</dbReference>
<organism evidence="2 3">
    <name type="scientific">Streptacidiphilus pinicola</name>
    <dbReference type="NCBI Taxonomy" id="2219663"/>
    <lineage>
        <taxon>Bacteria</taxon>
        <taxon>Bacillati</taxon>
        <taxon>Actinomycetota</taxon>
        <taxon>Actinomycetes</taxon>
        <taxon>Kitasatosporales</taxon>
        <taxon>Streptomycetaceae</taxon>
        <taxon>Streptacidiphilus</taxon>
    </lineage>
</organism>
<dbReference type="OrthoDB" id="3173428at2"/>
<dbReference type="Gene3D" id="3.20.20.140">
    <property type="entry name" value="Metal-dependent hydrolases"/>
    <property type="match status" value="1"/>
</dbReference>
<evidence type="ECO:0000313" key="2">
    <source>
        <dbReference type="EMBL" id="RAG85078.1"/>
    </source>
</evidence>
<reference evidence="2 3" key="1">
    <citation type="submission" date="2018-06" db="EMBL/GenBank/DDBJ databases">
        <title>Streptacidiphilus pinicola sp. nov., isolated from pine grove soil.</title>
        <authorList>
            <person name="Roh S.G."/>
            <person name="Park S."/>
            <person name="Kim M.-K."/>
            <person name="Yun B.-R."/>
            <person name="Park J."/>
            <person name="Kim M.J."/>
            <person name="Kim Y.S."/>
            <person name="Kim S.B."/>
        </authorList>
    </citation>
    <scope>NUCLEOTIDE SEQUENCE [LARGE SCALE GENOMIC DNA]</scope>
    <source>
        <strain evidence="2 3">MMS16-CNU450</strain>
    </source>
</reference>
<feature type="domain" description="Amidohydrolase 3" evidence="1">
    <location>
        <begin position="59"/>
        <end position="540"/>
    </location>
</feature>
<dbReference type="InterPro" id="IPR032466">
    <property type="entry name" value="Metal_Hydrolase"/>
</dbReference>
<dbReference type="SUPFAM" id="SSF51556">
    <property type="entry name" value="Metallo-dependent hydrolases"/>
    <property type="match status" value="1"/>
</dbReference>
<dbReference type="AlphaFoldDB" id="A0A2X0JBX8"/>
<dbReference type="GO" id="GO:0016810">
    <property type="term" value="F:hydrolase activity, acting on carbon-nitrogen (but not peptide) bonds"/>
    <property type="evidence" value="ECO:0007669"/>
    <property type="project" value="InterPro"/>
</dbReference>
<dbReference type="EMBL" id="QKYN01000053">
    <property type="protein sequence ID" value="RAG85078.1"/>
    <property type="molecule type" value="Genomic_DNA"/>
</dbReference>
<dbReference type="CDD" id="cd01300">
    <property type="entry name" value="YtcJ_like"/>
    <property type="match status" value="1"/>
</dbReference>
<dbReference type="Gene3D" id="3.10.310.70">
    <property type="match status" value="1"/>
</dbReference>
<protein>
    <submittedName>
        <fullName evidence="2">Amidohydrolase</fullName>
    </submittedName>
</protein>
<dbReference type="InterPro" id="IPR011059">
    <property type="entry name" value="Metal-dep_hydrolase_composite"/>
</dbReference>
<accession>A0A2X0JBX8</accession>
<keyword evidence="3" id="KW-1185">Reference proteome</keyword>
<sequence>MAAESESSPRFADVVFTSGVVLTMNPDQPLAEAVAVRDGRIVAVGTGAEIEPLTDRSTRIVDLGGRCLMPGFVEPHGHVTEEAFVLGPAVDDIRPATIPAADDVVAAIKAAVAKRGGGGTCCYGWDPLLQKGLPTPNLAWLDSVAPDTPLVIMHNSGHLAFFNSAAATWLGLSKDTPDPAGARFGRTADGSLDGAAYEARAVGACLHPFMPKPGEWPAVLNAEYARLNKAGVTTCSDMAFDAKLRPALAASSPTVRVRMYEMSGPKMGSDITPDNGDDLVKQVGIKTWADGSPWVGNIATSFPYLTNDTTRALGLEPNHRGRANYTPEQLKAIGEAYFPAGWQLACHAHGDEAVDMVLDVWGKLLAAYPRDDHRLRLDHVGTMRPDQFERAAALGITATIFVDHLYYWGDVLVDDLFGPEHGAHYANAGSALKAGLRISFHNDAPVTPVEPLRNITEAVTRLSKSGRVLAPEERITVDQALRAQTIDAAWQLFADDITGSIEVGKYADFVVLDGDPRTVDPARIADILVDATWLAGQCVYSRHAPGETES</sequence>
<dbReference type="Proteomes" id="UP000248889">
    <property type="component" value="Unassembled WGS sequence"/>
</dbReference>
<keyword evidence="2" id="KW-0378">Hydrolase</keyword>
<evidence type="ECO:0000259" key="1">
    <source>
        <dbReference type="Pfam" id="PF07969"/>
    </source>
</evidence>
<dbReference type="PANTHER" id="PTHR22642:SF2">
    <property type="entry name" value="PROTEIN LONG AFTER FAR-RED 3"/>
    <property type="match status" value="1"/>
</dbReference>
<name>A0A2X0JBX8_9ACTN</name>
<dbReference type="Pfam" id="PF07969">
    <property type="entry name" value="Amidohydro_3"/>
    <property type="match status" value="1"/>
</dbReference>